<dbReference type="SMART" id="SM00668">
    <property type="entry name" value="CTLH"/>
    <property type="match status" value="1"/>
</dbReference>
<feature type="compositionally biased region" description="Acidic residues" evidence="1">
    <location>
        <begin position="69"/>
        <end position="84"/>
    </location>
</feature>
<evidence type="ECO:0000313" key="4">
    <source>
        <dbReference type="EMBL" id="KAJ2750591.1"/>
    </source>
</evidence>
<evidence type="ECO:0000256" key="1">
    <source>
        <dbReference type="SAM" id="MobiDB-lite"/>
    </source>
</evidence>
<dbReference type="InterPro" id="IPR001870">
    <property type="entry name" value="B30.2/SPRY"/>
</dbReference>
<dbReference type="AlphaFoldDB" id="A0A9W8GUX8"/>
<feature type="compositionally biased region" description="Low complexity" evidence="1">
    <location>
        <begin position="369"/>
        <end position="378"/>
    </location>
</feature>
<dbReference type="PROSITE" id="PS50188">
    <property type="entry name" value="B302_SPRY"/>
    <property type="match status" value="1"/>
</dbReference>
<dbReference type="PROSITE" id="PS50897">
    <property type="entry name" value="CTLH"/>
    <property type="match status" value="1"/>
</dbReference>
<gene>
    <name evidence="4" type="ORF">GGI19_005018</name>
</gene>
<dbReference type="InterPro" id="IPR043136">
    <property type="entry name" value="B30.2/SPRY_sf"/>
</dbReference>
<feature type="compositionally biased region" description="Acidic residues" evidence="1">
    <location>
        <begin position="152"/>
        <end position="161"/>
    </location>
</feature>
<protein>
    <submittedName>
        <fullName evidence="4">Uncharacterized protein</fullName>
    </submittedName>
</protein>
<dbReference type="InterPro" id="IPR035782">
    <property type="entry name" value="SPRY_RanBP9/10"/>
</dbReference>
<dbReference type="InterPro" id="IPR024964">
    <property type="entry name" value="CTLH/CRA"/>
</dbReference>
<accession>A0A9W8GUX8</accession>
<organism evidence="4 5">
    <name type="scientific">Coemansia pectinata</name>
    <dbReference type="NCBI Taxonomy" id="1052879"/>
    <lineage>
        <taxon>Eukaryota</taxon>
        <taxon>Fungi</taxon>
        <taxon>Fungi incertae sedis</taxon>
        <taxon>Zoopagomycota</taxon>
        <taxon>Kickxellomycotina</taxon>
        <taxon>Kickxellomycetes</taxon>
        <taxon>Kickxellales</taxon>
        <taxon>Kickxellaceae</taxon>
        <taxon>Coemansia</taxon>
    </lineage>
</organism>
<feature type="compositionally biased region" description="Acidic residues" evidence="1">
    <location>
        <begin position="102"/>
        <end position="132"/>
    </location>
</feature>
<comment type="caution">
    <text evidence="4">The sequence shown here is derived from an EMBL/GenBank/DDBJ whole genome shotgun (WGS) entry which is preliminary data.</text>
</comment>
<feature type="compositionally biased region" description="Basic and acidic residues" evidence="1">
    <location>
        <begin position="583"/>
        <end position="596"/>
    </location>
</feature>
<dbReference type="InterPro" id="IPR050618">
    <property type="entry name" value="Ubq-SigPath_Reg"/>
</dbReference>
<feature type="region of interest" description="Disordered" evidence="1">
    <location>
        <begin position="1"/>
        <end position="38"/>
    </location>
</feature>
<feature type="region of interest" description="Disordered" evidence="1">
    <location>
        <begin position="305"/>
        <end position="381"/>
    </location>
</feature>
<feature type="domain" description="CTLH" evidence="3">
    <location>
        <begin position="693"/>
        <end position="749"/>
    </location>
</feature>
<feature type="compositionally biased region" description="Polar residues" evidence="1">
    <location>
        <begin position="309"/>
        <end position="321"/>
    </location>
</feature>
<dbReference type="OrthoDB" id="25503at2759"/>
<name>A0A9W8GUX8_9FUNG</name>
<keyword evidence="5" id="KW-1185">Reference proteome</keyword>
<dbReference type="Gene3D" id="2.60.120.920">
    <property type="match status" value="1"/>
</dbReference>
<feature type="region of interest" description="Disordered" evidence="1">
    <location>
        <begin position="579"/>
        <end position="601"/>
    </location>
</feature>
<dbReference type="InterPro" id="IPR006595">
    <property type="entry name" value="CTLH_C"/>
</dbReference>
<reference evidence="4" key="1">
    <citation type="submission" date="2022-07" db="EMBL/GenBank/DDBJ databases">
        <title>Phylogenomic reconstructions and comparative analyses of Kickxellomycotina fungi.</title>
        <authorList>
            <person name="Reynolds N.K."/>
            <person name="Stajich J.E."/>
            <person name="Barry K."/>
            <person name="Grigoriev I.V."/>
            <person name="Crous P."/>
            <person name="Smith M.E."/>
        </authorList>
    </citation>
    <scope>NUCLEOTIDE SEQUENCE</scope>
    <source>
        <strain evidence="4">BCRC 34297</strain>
    </source>
</reference>
<evidence type="ECO:0000259" key="2">
    <source>
        <dbReference type="PROSITE" id="PS50188"/>
    </source>
</evidence>
<dbReference type="Pfam" id="PF10607">
    <property type="entry name" value="CTLH"/>
    <property type="match status" value="1"/>
</dbReference>
<dbReference type="PANTHER" id="PTHR12864">
    <property type="entry name" value="RAN BINDING PROTEIN 9-RELATED"/>
    <property type="match status" value="1"/>
</dbReference>
<feature type="compositionally biased region" description="Gly residues" evidence="1">
    <location>
        <begin position="235"/>
        <end position="247"/>
    </location>
</feature>
<feature type="region of interest" description="Disordered" evidence="1">
    <location>
        <begin position="52"/>
        <end position="199"/>
    </location>
</feature>
<dbReference type="Pfam" id="PF00622">
    <property type="entry name" value="SPRY"/>
    <property type="match status" value="1"/>
</dbReference>
<dbReference type="Proteomes" id="UP001140011">
    <property type="component" value="Unassembled WGS sequence"/>
</dbReference>
<dbReference type="EMBL" id="JANBUH010000530">
    <property type="protein sequence ID" value="KAJ2750591.1"/>
    <property type="molecule type" value="Genomic_DNA"/>
</dbReference>
<feature type="domain" description="B30.2/SPRY" evidence="2">
    <location>
        <begin position="360"/>
        <end position="549"/>
    </location>
</feature>
<dbReference type="InterPro" id="IPR013144">
    <property type="entry name" value="CRA_dom"/>
</dbReference>
<feature type="region of interest" description="Disordered" evidence="1">
    <location>
        <begin position="942"/>
        <end position="962"/>
    </location>
</feature>
<evidence type="ECO:0000259" key="3">
    <source>
        <dbReference type="PROSITE" id="PS50897"/>
    </source>
</evidence>
<sequence length="962" mass="103178">MDNRRINIGTGSTWISMRRTPSEDRDNEDDPARARNQLIGLEARRRALGSIRYDDETDRTHTISFEGGSESDEAADQGDDSQDEDRDRGTIFARIRSGLGAADDDDEDSDEDDSDEDEDMDDIHEDDEELEVDIGGIGGHMFSSGEDHSDGGDSDSPDEEFVSASHIAQSHENLPSLVSSTTKKSRSGKGDRSSKQQFMPKYLEKTAYGAMHHHLLEKGRKAGSGANDSASSRNGGAGDKTGSGLNGKGAAEHGSASARIAPDLFFRTLAQDTWPHYCSSVPAVPAIAGLRLGYGLGLDDRLAVDPSRSGDSSVGTSQLRNSGAARGNPIGSNTGFSARRLAVTGVTGDGIGAREQPIQRNGDRRSRLGSESSSEQRLPSGWQPVKNLANMAVDSDRVSLRYTGPGRQDQDAAMVRSNYSIPTHTGVYYFEVTIKSRGQSGYIGVGLSQGSVAVHRLPGWDAGSWGYHGDDGNSFSGDGRGSRYGPGFTTGDTVGCGIDFTQRRIFFTRNGFFLGYAFDKIDTTKDLFPCVGMRTLGEHVKANFGRKPFVFDISHFVSVAHEDALKLVSGASIRTLLPPSAEAGEKKDDAKAESPKPDASSADLLSAVELMQLRDSEVGVAVPGQSASMDESGATLGIVLSYLLHNEYFSTARALIENVVGRQQQPTGSDEPATESSARLAAIYNALSEQDAQRETRRRICKHIGQGDIDYALGLLQDAYPSVLENESLVFQLRCRQFIELVRASNGCHIADCVPSDDSQLPVPVARTPATPANNARAAEDMMDVDDTCTTSMMSLAAITNAPNSLHRARFGQISSLRKMEAEQLVRVLLEYGRQLQADYGASPNPIIREGLVHTFSLLAYADPAQSPIAALLDPAACEPLACLVDAAIVATENAPRMSALECICRHTGALLTELSARRNGAASLLSIKRDFLRVPGFPPPESHAHSCAGTGTGTEHAPRPT</sequence>
<feature type="region of interest" description="Disordered" evidence="1">
    <location>
        <begin position="220"/>
        <end position="254"/>
    </location>
</feature>
<feature type="compositionally biased region" description="Polar residues" evidence="1">
    <location>
        <begin position="166"/>
        <end position="178"/>
    </location>
</feature>
<dbReference type="InterPro" id="IPR003877">
    <property type="entry name" value="SPRY_dom"/>
</dbReference>
<dbReference type="InterPro" id="IPR013320">
    <property type="entry name" value="ConA-like_dom_sf"/>
</dbReference>
<dbReference type="SMART" id="SM00449">
    <property type="entry name" value="SPRY"/>
    <property type="match status" value="1"/>
</dbReference>
<dbReference type="SMART" id="SM00757">
    <property type="entry name" value="CRA"/>
    <property type="match status" value="1"/>
</dbReference>
<proteinExistence type="predicted"/>
<dbReference type="SUPFAM" id="SSF49899">
    <property type="entry name" value="Concanavalin A-like lectins/glucanases"/>
    <property type="match status" value="1"/>
</dbReference>
<evidence type="ECO:0000313" key="5">
    <source>
        <dbReference type="Proteomes" id="UP001140011"/>
    </source>
</evidence>
<dbReference type="CDD" id="cd12909">
    <property type="entry name" value="SPRY_RanBP9_10"/>
    <property type="match status" value="1"/>
</dbReference>
<feature type="compositionally biased region" description="Basic and acidic residues" evidence="1">
    <location>
        <begin position="52"/>
        <end position="61"/>
    </location>
</feature>